<dbReference type="EMBL" id="KV454211">
    <property type="protein sequence ID" value="ODQ59418.1"/>
    <property type="molecule type" value="Genomic_DNA"/>
</dbReference>
<name>A0A1E3P264_WICAA</name>
<sequence length="132" mass="15173">MFPDEEKFLPYRTSSLLSSTALYPSSSSSTLSNNLPSISEALLGNKNLHEFGLNLSIESKKRIATCLQLLMLANKQLSSKIQHLQNLINKQQEFLQNKKKIQKQDNYDEKIEEKIQKEEEETNTTTVQIKQE</sequence>
<dbReference type="AlphaFoldDB" id="A0A1E3P264"/>
<dbReference type="OrthoDB" id="3980705at2759"/>
<dbReference type="GO" id="GO:0030968">
    <property type="term" value="P:endoplasmic reticulum unfolded protein response"/>
    <property type="evidence" value="ECO:0007669"/>
    <property type="project" value="TreeGrafter"/>
</dbReference>
<dbReference type="PANTHER" id="PTHR38406">
    <property type="entry name" value="TRANSCRIPTIONAL REPRESSOR OPI1"/>
    <property type="match status" value="1"/>
</dbReference>
<dbReference type="InterPro" id="IPR013927">
    <property type="entry name" value="TF_Opi1_Ccg-8"/>
</dbReference>
<evidence type="ECO:0000313" key="3">
    <source>
        <dbReference type="Proteomes" id="UP000094112"/>
    </source>
</evidence>
<keyword evidence="3" id="KW-1185">Reference proteome</keyword>
<feature type="coiled-coil region" evidence="1">
    <location>
        <begin position="67"/>
        <end position="121"/>
    </location>
</feature>
<dbReference type="GO" id="GO:0006357">
    <property type="term" value="P:regulation of transcription by RNA polymerase II"/>
    <property type="evidence" value="ECO:0007669"/>
    <property type="project" value="TreeGrafter"/>
</dbReference>
<gene>
    <name evidence="2" type="ORF">WICANDRAFT_94816</name>
</gene>
<accession>A0A1E3P264</accession>
<dbReference type="GO" id="GO:0008654">
    <property type="term" value="P:phospholipid biosynthetic process"/>
    <property type="evidence" value="ECO:0007669"/>
    <property type="project" value="TreeGrafter"/>
</dbReference>
<dbReference type="GO" id="GO:0003714">
    <property type="term" value="F:transcription corepressor activity"/>
    <property type="evidence" value="ECO:0007669"/>
    <property type="project" value="InterPro"/>
</dbReference>
<dbReference type="GO" id="GO:0005783">
    <property type="term" value="C:endoplasmic reticulum"/>
    <property type="evidence" value="ECO:0007669"/>
    <property type="project" value="TreeGrafter"/>
</dbReference>
<evidence type="ECO:0000256" key="1">
    <source>
        <dbReference type="SAM" id="Coils"/>
    </source>
</evidence>
<organism evidence="2 3">
    <name type="scientific">Wickerhamomyces anomalus (strain ATCC 58044 / CBS 1984 / NCYC 433 / NRRL Y-366-8)</name>
    <name type="common">Yeast</name>
    <name type="synonym">Hansenula anomala</name>
    <dbReference type="NCBI Taxonomy" id="683960"/>
    <lineage>
        <taxon>Eukaryota</taxon>
        <taxon>Fungi</taxon>
        <taxon>Dikarya</taxon>
        <taxon>Ascomycota</taxon>
        <taxon>Saccharomycotina</taxon>
        <taxon>Saccharomycetes</taxon>
        <taxon>Phaffomycetales</taxon>
        <taxon>Wickerhamomycetaceae</taxon>
        <taxon>Wickerhamomyces</taxon>
    </lineage>
</organism>
<evidence type="ECO:0000313" key="2">
    <source>
        <dbReference type="EMBL" id="ODQ59418.1"/>
    </source>
</evidence>
<keyword evidence="1" id="KW-0175">Coiled coil</keyword>
<protein>
    <submittedName>
        <fullName evidence="2">Uncharacterized protein</fullName>
    </submittedName>
</protein>
<dbReference type="GO" id="GO:0005634">
    <property type="term" value="C:nucleus"/>
    <property type="evidence" value="ECO:0007669"/>
    <property type="project" value="TreeGrafter"/>
</dbReference>
<dbReference type="GeneID" id="30203708"/>
<dbReference type="PANTHER" id="PTHR38406:SF1">
    <property type="entry name" value="TRANSCRIPTIONAL REPRESSOR OPI1"/>
    <property type="match status" value="1"/>
</dbReference>
<reference evidence="2 3" key="1">
    <citation type="journal article" date="2016" name="Proc. Natl. Acad. Sci. U.S.A.">
        <title>Comparative genomics of biotechnologically important yeasts.</title>
        <authorList>
            <person name="Riley R."/>
            <person name="Haridas S."/>
            <person name="Wolfe K.H."/>
            <person name="Lopes M.R."/>
            <person name="Hittinger C.T."/>
            <person name="Goeker M."/>
            <person name="Salamov A.A."/>
            <person name="Wisecaver J.H."/>
            <person name="Long T.M."/>
            <person name="Calvey C.H."/>
            <person name="Aerts A.L."/>
            <person name="Barry K.W."/>
            <person name="Choi C."/>
            <person name="Clum A."/>
            <person name="Coughlan A.Y."/>
            <person name="Deshpande S."/>
            <person name="Douglass A.P."/>
            <person name="Hanson S.J."/>
            <person name="Klenk H.-P."/>
            <person name="LaButti K.M."/>
            <person name="Lapidus A."/>
            <person name="Lindquist E.A."/>
            <person name="Lipzen A.M."/>
            <person name="Meier-Kolthoff J.P."/>
            <person name="Ohm R.A."/>
            <person name="Otillar R.P."/>
            <person name="Pangilinan J.L."/>
            <person name="Peng Y."/>
            <person name="Rokas A."/>
            <person name="Rosa C.A."/>
            <person name="Scheuner C."/>
            <person name="Sibirny A.A."/>
            <person name="Slot J.C."/>
            <person name="Stielow J.B."/>
            <person name="Sun H."/>
            <person name="Kurtzman C.P."/>
            <person name="Blackwell M."/>
            <person name="Grigoriev I.V."/>
            <person name="Jeffries T.W."/>
        </authorList>
    </citation>
    <scope>NUCLEOTIDE SEQUENCE [LARGE SCALE GENOMIC DNA]</scope>
    <source>
        <strain evidence="3">ATCC 58044 / CBS 1984 / NCYC 433 / NRRL Y-366-8</strain>
    </source>
</reference>
<feature type="non-terminal residue" evidence="2">
    <location>
        <position position="132"/>
    </location>
</feature>
<proteinExistence type="predicted"/>
<dbReference type="Proteomes" id="UP000094112">
    <property type="component" value="Unassembled WGS sequence"/>
</dbReference>
<dbReference type="RefSeq" id="XP_019038625.1">
    <property type="nucleotide sequence ID" value="XM_019186462.1"/>
</dbReference>
<dbReference type="STRING" id="683960.A0A1E3P264"/>